<evidence type="ECO:0000256" key="1">
    <source>
        <dbReference type="ARBA" id="ARBA00022491"/>
    </source>
</evidence>
<dbReference type="GO" id="GO:0003677">
    <property type="term" value="F:DNA binding"/>
    <property type="evidence" value="ECO:0007669"/>
    <property type="project" value="UniProtKB-KW"/>
</dbReference>
<gene>
    <name evidence="8" type="ORF">PIGHUM_00920</name>
</gene>
<reference evidence="8 9" key="1">
    <citation type="submission" date="2018-10" db="EMBL/GenBank/DDBJ databases">
        <authorList>
            <person name="Criscuolo A."/>
        </authorList>
    </citation>
    <scope>NUCLEOTIDE SEQUENCE [LARGE SCALE GENOMIC DNA]</scope>
    <source>
        <strain evidence="8">DnA1</strain>
    </source>
</reference>
<organism evidence="8 9">
    <name type="scientific">Pigmentiphaga humi</name>
    <dbReference type="NCBI Taxonomy" id="2478468"/>
    <lineage>
        <taxon>Bacteria</taxon>
        <taxon>Pseudomonadati</taxon>
        <taxon>Pseudomonadota</taxon>
        <taxon>Betaproteobacteria</taxon>
        <taxon>Burkholderiales</taxon>
        <taxon>Alcaligenaceae</taxon>
        <taxon>Pigmentiphaga</taxon>
    </lineage>
</organism>
<feature type="compositionally biased region" description="Polar residues" evidence="7">
    <location>
        <begin position="1"/>
        <end position="14"/>
    </location>
</feature>
<sequence length="100" mass="11024">MPTHALSSPGSALKSSRLGLRTTPEQEAVLRRAADVAHKSLTEFILDAATRAAEQTLLDQRLFMVSGAEYQALLELLDRPERPNPGLAELFARKAPWEAR</sequence>
<keyword evidence="2" id="KW-1277">Toxin-antitoxin system</keyword>
<keyword evidence="1" id="KW-0678">Repressor</keyword>
<evidence type="ECO:0000256" key="5">
    <source>
        <dbReference type="ARBA" id="ARBA00023163"/>
    </source>
</evidence>
<dbReference type="PANTHER" id="PTHR35401">
    <property type="entry name" value="COPG FAMILY HELIX-TURN-HELIX PROTEIN-RELATED-RELATED"/>
    <property type="match status" value="1"/>
</dbReference>
<keyword evidence="9" id="KW-1185">Reference proteome</keyword>
<keyword evidence="5" id="KW-0804">Transcription</keyword>
<dbReference type="AlphaFoldDB" id="A0A3P4AZ72"/>
<evidence type="ECO:0000256" key="6">
    <source>
        <dbReference type="ARBA" id="ARBA00049988"/>
    </source>
</evidence>
<keyword evidence="3" id="KW-0805">Transcription regulation</keyword>
<evidence type="ECO:0000313" key="8">
    <source>
        <dbReference type="EMBL" id="VCU68861.1"/>
    </source>
</evidence>
<evidence type="ECO:0000256" key="2">
    <source>
        <dbReference type="ARBA" id="ARBA00022649"/>
    </source>
</evidence>
<dbReference type="EMBL" id="UWPJ01000008">
    <property type="protein sequence ID" value="VCU68861.1"/>
    <property type="molecule type" value="Genomic_DNA"/>
</dbReference>
<comment type="similarity">
    <text evidence="6">Belongs to the TacA antitoxin family.</text>
</comment>
<dbReference type="OrthoDB" id="5297163at2"/>
<dbReference type="InterPro" id="IPR014795">
    <property type="entry name" value="TacA_1-like"/>
</dbReference>
<dbReference type="GO" id="GO:0006355">
    <property type="term" value="P:regulation of DNA-templated transcription"/>
    <property type="evidence" value="ECO:0007669"/>
    <property type="project" value="InterPro"/>
</dbReference>
<evidence type="ECO:0000256" key="7">
    <source>
        <dbReference type="SAM" id="MobiDB-lite"/>
    </source>
</evidence>
<dbReference type="PANTHER" id="PTHR35401:SF1">
    <property type="entry name" value="CYTOPLASMIC PROTEIN"/>
    <property type="match status" value="1"/>
</dbReference>
<keyword evidence="4" id="KW-0238">DNA-binding</keyword>
<evidence type="ECO:0000256" key="4">
    <source>
        <dbReference type="ARBA" id="ARBA00023125"/>
    </source>
</evidence>
<evidence type="ECO:0000256" key="3">
    <source>
        <dbReference type="ARBA" id="ARBA00023015"/>
    </source>
</evidence>
<dbReference type="Pfam" id="PF08681">
    <property type="entry name" value="TacA1"/>
    <property type="match status" value="1"/>
</dbReference>
<dbReference type="Proteomes" id="UP000277294">
    <property type="component" value="Unassembled WGS sequence"/>
</dbReference>
<name>A0A3P4AZ72_9BURK</name>
<dbReference type="InterPro" id="IPR010985">
    <property type="entry name" value="Ribbon_hlx_hlx"/>
</dbReference>
<dbReference type="RefSeq" id="WP_124078123.1">
    <property type="nucleotide sequence ID" value="NZ_UWPJ01000008.1"/>
</dbReference>
<evidence type="ECO:0000313" key="9">
    <source>
        <dbReference type="Proteomes" id="UP000277294"/>
    </source>
</evidence>
<feature type="region of interest" description="Disordered" evidence="7">
    <location>
        <begin position="1"/>
        <end position="20"/>
    </location>
</feature>
<protein>
    <recommendedName>
        <fullName evidence="10">DUF1778 domain-containing protein</fullName>
    </recommendedName>
</protein>
<proteinExistence type="inferred from homology"/>
<dbReference type="SUPFAM" id="SSF47598">
    <property type="entry name" value="Ribbon-helix-helix"/>
    <property type="match status" value="1"/>
</dbReference>
<accession>A0A3P4AZ72</accession>
<evidence type="ECO:0008006" key="10">
    <source>
        <dbReference type="Google" id="ProtNLM"/>
    </source>
</evidence>
<dbReference type="Gene3D" id="1.20.5.780">
    <property type="entry name" value="Single helix bin"/>
    <property type="match status" value="1"/>
</dbReference>